<comment type="caution">
    <text evidence="1">The sequence shown here is derived from an EMBL/GenBank/DDBJ whole genome shotgun (WGS) entry which is preliminary data.</text>
</comment>
<gene>
    <name evidence="1" type="ORF">GOODEAATRI_006279</name>
</gene>
<protein>
    <submittedName>
        <fullName evidence="1">Uncharacterized protein</fullName>
    </submittedName>
</protein>
<keyword evidence="2" id="KW-1185">Reference proteome</keyword>
<reference evidence="1 2" key="1">
    <citation type="submission" date="2021-06" db="EMBL/GenBank/DDBJ databases">
        <authorList>
            <person name="Palmer J.M."/>
        </authorList>
    </citation>
    <scope>NUCLEOTIDE SEQUENCE [LARGE SCALE GENOMIC DNA]</scope>
    <source>
        <strain evidence="1 2">GA_2019</strain>
        <tissue evidence="1">Muscle</tissue>
    </source>
</reference>
<accession>A0ABV0PLD5</accession>
<dbReference type="Proteomes" id="UP001476798">
    <property type="component" value="Unassembled WGS sequence"/>
</dbReference>
<evidence type="ECO:0000313" key="1">
    <source>
        <dbReference type="EMBL" id="MEQ2184289.1"/>
    </source>
</evidence>
<dbReference type="EMBL" id="JAHRIO010080261">
    <property type="protein sequence ID" value="MEQ2184289.1"/>
    <property type="molecule type" value="Genomic_DNA"/>
</dbReference>
<proteinExistence type="predicted"/>
<evidence type="ECO:0000313" key="2">
    <source>
        <dbReference type="Proteomes" id="UP001476798"/>
    </source>
</evidence>
<organism evidence="1 2">
    <name type="scientific">Goodea atripinnis</name>
    <dbReference type="NCBI Taxonomy" id="208336"/>
    <lineage>
        <taxon>Eukaryota</taxon>
        <taxon>Metazoa</taxon>
        <taxon>Chordata</taxon>
        <taxon>Craniata</taxon>
        <taxon>Vertebrata</taxon>
        <taxon>Euteleostomi</taxon>
        <taxon>Actinopterygii</taxon>
        <taxon>Neopterygii</taxon>
        <taxon>Teleostei</taxon>
        <taxon>Neoteleostei</taxon>
        <taxon>Acanthomorphata</taxon>
        <taxon>Ovalentaria</taxon>
        <taxon>Atherinomorphae</taxon>
        <taxon>Cyprinodontiformes</taxon>
        <taxon>Goodeidae</taxon>
        <taxon>Goodea</taxon>
    </lineage>
</organism>
<name>A0ABV0PLD5_9TELE</name>
<sequence>MEQVAALLPCSKKVLGLTPGLSARNYHVLSVHVWVLSGYSGFFPQSTNMTARLIGLSIALRLHEWVAWLFVLCVSGLPCDGLSTCPGCNLYLYVRSGYRKWMDVPSEKVNINDNLSKLKKQFSNIDFIY</sequence>